<evidence type="ECO:0000256" key="1">
    <source>
        <dbReference type="SAM" id="MobiDB-lite"/>
    </source>
</evidence>
<evidence type="ECO:0000313" key="4">
    <source>
        <dbReference type="Proteomes" id="UP000594263"/>
    </source>
</evidence>
<dbReference type="Gramene" id="Kaladp0059s0203.1.v1.1">
    <property type="protein sequence ID" value="Kaladp0059s0203.1.v1.1"/>
    <property type="gene ID" value="Kaladp0059s0203.v1.1"/>
</dbReference>
<keyword evidence="4" id="KW-1185">Reference proteome</keyword>
<feature type="region of interest" description="Disordered" evidence="1">
    <location>
        <begin position="156"/>
        <end position="192"/>
    </location>
</feature>
<evidence type="ECO:0000256" key="2">
    <source>
        <dbReference type="SAM" id="Phobius"/>
    </source>
</evidence>
<dbReference type="AlphaFoldDB" id="A0A7N1A136"/>
<dbReference type="EnsemblPlants" id="Kaladp0059s0203.1.v1.1">
    <property type="protein sequence ID" value="Kaladp0059s0203.1.v1.1"/>
    <property type="gene ID" value="Kaladp0059s0203.v1.1"/>
</dbReference>
<accession>A0A7N1A136</accession>
<dbReference type="PANTHER" id="PTHR46741:SF7">
    <property type="entry name" value="TRANSMEMBRANE PROTEIN"/>
    <property type="match status" value="1"/>
</dbReference>
<protein>
    <submittedName>
        <fullName evidence="3">Uncharacterized protein</fullName>
    </submittedName>
</protein>
<evidence type="ECO:0000313" key="3">
    <source>
        <dbReference type="EnsemblPlants" id="Kaladp0059s0203.1.v1.1"/>
    </source>
</evidence>
<dbReference type="Pfam" id="PF07891">
    <property type="entry name" value="DUF1666"/>
    <property type="match status" value="1"/>
</dbReference>
<dbReference type="Proteomes" id="UP000594263">
    <property type="component" value="Unplaced"/>
</dbReference>
<dbReference type="InterPro" id="IPR012870">
    <property type="entry name" value="DUF1666"/>
</dbReference>
<dbReference type="OMA" id="CWLMIES"/>
<dbReference type="PANTHER" id="PTHR46741">
    <property type="entry name" value="OS09G0413600 PROTEIN"/>
    <property type="match status" value="1"/>
</dbReference>
<name>A0A7N1A136_KALFE</name>
<reference evidence="3" key="1">
    <citation type="submission" date="2021-01" db="UniProtKB">
        <authorList>
            <consortium name="EnsemblPlants"/>
        </authorList>
    </citation>
    <scope>IDENTIFICATION</scope>
</reference>
<sequence>MVFLTSCWFIVEKVIIPDGYAKWFCLSYFIYPVILVFVPIFLFVEKLTGCLVLTVSYAVRFCRSLCEYGFRPARSLVVHVRSLLSGSDYDQYFDSIDSTDDDSQDAMAVDSSSCLSLVAVGRNGSPIAEEADLFEEIRHDFNEYAENIYEVSSENSLSPDHETFSHVDFNSESSDSSVDPIEHPSLNSVDHPSLDSPVREYCFITNSDGYFGSAPNLESPASELEPEQFDDPFYTEYADKMRWFDMLNHGYINSEMGAVFIKQAGSRKPRDPFGASIPFMAWQRASSKSLLKSLECEFERIYVAQLCLSWEALHHQYRMVEDYLANSSTQHGFFDTNVAGEFQKFHVILNRFMEDEWNQGKRYLNYVQRRFSDKTFLQVPQLSGFYEEAKCGTMGEAMNDARQVLKAIAECVKTYCEFVKADNKYRWQKFIKSKLWSHPPVEDPSDLDLLAKLTRMLQLKEFLLKDLKGKERCWCNKRETTIHVGDFEARKEMLFTITNLKLVTRVFDLYIITTPQLKWCKDKLDSISFLGGSVATISFIRPLFPP</sequence>
<proteinExistence type="predicted"/>
<keyword evidence="2" id="KW-0472">Membrane</keyword>
<feature type="compositionally biased region" description="Polar residues" evidence="1">
    <location>
        <begin position="168"/>
        <end position="177"/>
    </location>
</feature>
<organism evidence="3 4">
    <name type="scientific">Kalanchoe fedtschenkoi</name>
    <name type="common">Lavender scallops</name>
    <name type="synonym">South American air plant</name>
    <dbReference type="NCBI Taxonomy" id="63787"/>
    <lineage>
        <taxon>Eukaryota</taxon>
        <taxon>Viridiplantae</taxon>
        <taxon>Streptophyta</taxon>
        <taxon>Embryophyta</taxon>
        <taxon>Tracheophyta</taxon>
        <taxon>Spermatophyta</taxon>
        <taxon>Magnoliopsida</taxon>
        <taxon>eudicotyledons</taxon>
        <taxon>Gunneridae</taxon>
        <taxon>Pentapetalae</taxon>
        <taxon>Saxifragales</taxon>
        <taxon>Crassulaceae</taxon>
        <taxon>Kalanchoe</taxon>
    </lineage>
</organism>
<feature type="transmembrane region" description="Helical" evidence="2">
    <location>
        <begin position="23"/>
        <end position="44"/>
    </location>
</feature>
<keyword evidence="2" id="KW-0812">Transmembrane</keyword>
<keyword evidence="2" id="KW-1133">Transmembrane helix</keyword>